<evidence type="ECO:0000313" key="1">
    <source>
        <dbReference type="EMBL" id="MBN3578400.1"/>
    </source>
</evidence>
<name>A0ABS3A322_9VIBR</name>
<dbReference type="Proteomes" id="UP000779070">
    <property type="component" value="Unassembled WGS sequence"/>
</dbReference>
<accession>A0ABS3A322</accession>
<dbReference type="EMBL" id="JAFHLB010000014">
    <property type="protein sequence ID" value="MBN3578400.1"/>
    <property type="molecule type" value="Genomic_DNA"/>
</dbReference>
<comment type="caution">
    <text evidence="1">The sequence shown here is derived from an EMBL/GenBank/DDBJ whole genome shotgun (WGS) entry which is preliminary data.</text>
</comment>
<dbReference type="RefSeq" id="WP_206370073.1">
    <property type="nucleotide sequence ID" value="NZ_CAWPTM010000051.1"/>
</dbReference>
<sequence>MEHKQFEELVTALCEKENLPQALEVLKQHENEEVAEAAQSLTGQFALAEVDGEQRIYHVTMQENDHGEEQEYVEHVMNEGDDVIRFVAWFFEVMFDVKRKDTYQAAGKTYQQPKRAK</sequence>
<evidence type="ECO:0000313" key="2">
    <source>
        <dbReference type="Proteomes" id="UP000779070"/>
    </source>
</evidence>
<keyword evidence="2" id="KW-1185">Reference proteome</keyword>
<gene>
    <name evidence="1" type="ORF">JYA62_12085</name>
</gene>
<proteinExistence type="predicted"/>
<reference evidence="1 2" key="1">
    <citation type="submission" date="2021-02" db="EMBL/GenBank/DDBJ databases">
        <title>Draft Genome Sequences of 5 Vibrio neptunius Strains Isolated From of Bivalve Hatcheries.</title>
        <authorList>
            <person name="Galvis F."/>
            <person name="Barja J.L."/>
            <person name="Lemos M.L."/>
            <person name="Balado M."/>
        </authorList>
    </citation>
    <scope>NUCLEOTIDE SEQUENCE [LARGE SCALE GENOMIC DNA]</scope>
    <source>
        <strain evidence="1 2">PP-145.98</strain>
    </source>
</reference>
<organism evidence="1 2">
    <name type="scientific">Vibrio neptunius</name>
    <dbReference type="NCBI Taxonomy" id="170651"/>
    <lineage>
        <taxon>Bacteria</taxon>
        <taxon>Pseudomonadati</taxon>
        <taxon>Pseudomonadota</taxon>
        <taxon>Gammaproteobacteria</taxon>
        <taxon>Vibrionales</taxon>
        <taxon>Vibrionaceae</taxon>
        <taxon>Vibrio</taxon>
    </lineage>
</organism>
<protein>
    <submittedName>
        <fullName evidence="1">Uncharacterized protein</fullName>
    </submittedName>
</protein>